<dbReference type="OrthoDB" id="6354873at2759"/>
<keyword evidence="10" id="KW-1185">Reference proteome</keyword>
<dbReference type="Proteomes" id="UP000728032">
    <property type="component" value="Unassembled WGS sequence"/>
</dbReference>
<keyword evidence="5" id="KW-0443">Lipid metabolism</keyword>
<accession>A0A7R9LMD8</accession>
<keyword evidence="6 7" id="KW-0472">Membrane</keyword>
<dbReference type="InterPro" id="IPR006694">
    <property type="entry name" value="Fatty_acid_hydroxylase"/>
</dbReference>
<evidence type="ECO:0000256" key="1">
    <source>
        <dbReference type="ARBA" id="ARBA00004127"/>
    </source>
</evidence>
<sequence>MLYVFEYIYENYRIITLPNDWRVWLISLLVMEFMFYCAHRLLHEVNFLWASHQYHHSCKHFNIGTAVRLSWFELNIVYYYTSLLAMAIPPPIMITHMQYMFLYQAWLHTDTIGKLGFLEYVFNTPSHHRVHHVIFELCFEDRDGGQEPLDWGIWKRYQMQSMRTYPA</sequence>
<dbReference type="GO" id="GO:0050479">
    <property type="term" value="F:glyceryl-ether monooxygenase activity"/>
    <property type="evidence" value="ECO:0007669"/>
    <property type="project" value="TreeGrafter"/>
</dbReference>
<dbReference type="InterPro" id="IPR051689">
    <property type="entry name" value="Sterol_desaturase/TMEM195"/>
</dbReference>
<dbReference type="EMBL" id="CAJPVJ010001583">
    <property type="protein sequence ID" value="CAG2164980.1"/>
    <property type="molecule type" value="Genomic_DNA"/>
</dbReference>
<feature type="transmembrane region" description="Helical" evidence="7">
    <location>
        <begin position="76"/>
        <end position="94"/>
    </location>
</feature>
<reference evidence="9" key="1">
    <citation type="submission" date="2020-11" db="EMBL/GenBank/DDBJ databases">
        <authorList>
            <person name="Tran Van P."/>
        </authorList>
    </citation>
    <scope>NUCLEOTIDE SEQUENCE</scope>
</reference>
<proteinExistence type="predicted"/>
<evidence type="ECO:0000256" key="7">
    <source>
        <dbReference type="SAM" id="Phobius"/>
    </source>
</evidence>
<evidence type="ECO:0000313" key="9">
    <source>
        <dbReference type="EMBL" id="CAD7644178.1"/>
    </source>
</evidence>
<dbReference type="Pfam" id="PF04116">
    <property type="entry name" value="FA_hydroxylase"/>
    <property type="match status" value="1"/>
</dbReference>
<keyword evidence="4" id="KW-0560">Oxidoreductase</keyword>
<evidence type="ECO:0000256" key="5">
    <source>
        <dbReference type="ARBA" id="ARBA00023098"/>
    </source>
</evidence>
<dbReference type="EMBL" id="OC916408">
    <property type="protein sequence ID" value="CAD7644178.1"/>
    <property type="molecule type" value="Genomic_DNA"/>
</dbReference>
<dbReference type="GO" id="GO:0005783">
    <property type="term" value="C:endoplasmic reticulum"/>
    <property type="evidence" value="ECO:0007669"/>
    <property type="project" value="TreeGrafter"/>
</dbReference>
<dbReference type="GO" id="GO:0016020">
    <property type="term" value="C:membrane"/>
    <property type="evidence" value="ECO:0007669"/>
    <property type="project" value="GOC"/>
</dbReference>
<dbReference type="PANTHER" id="PTHR21624">
    <property type="entry name" value="STEROL DESATURASE-RELATED PROTEIN"/>
    <property type="match status" value="1"/>
</dbReference>
<dbReference type="GO" id="GO:0006643">
    <property type="term" value="P:membrane lipid metabolic process"/>
    <property type="evidence" value="ECO:0007669"/>
    <property type="project" value="TreeGrafter"/>
</dbReference>
<keyword evidence="3 7" id="KW-1133">Transmembrane helix</keyword>
<gene>
    <name evidence="9" type="ORF">ONB1V03_LOCUS4527</name>
</gene>
<evidence type="ECO:0000256" key="2">
    <source>
        <dbReference type="ARBA" id="ARBA00022692"/>
    </source>
</evidence>
<keyword evidence="2 7" id="KW-0812">Transmembrane</keyword>
<name>A0A7R9LMD8_9ACAR</name>
<dbReference type="GO" id="GO:0005506">
    <property type="term" value="F:iron ion binding"/>
    <property type="evidence" value="ECO:0007669"/>
    <property type="project" value="InterPro"/>
</dbReference>
<feature type="domain" description="Fatty acid hydroxylase" evidence="8">
    <location>
        <begin position="24"/>
        <end position="135"/>
    </location>
</feature>
<dbReference type="PANTHER" id="PTHR21624:SF1">
    <property type="entry name" value="ALKYLGLYCEROL MONOOXYGENASE"/>
    <property type="match status" value="1"/>
</dbReference>
<feature type="transmembrane region" description="Helical" evidence="7">
    <location>
        <begin position="21"/>
        <end position="42"/>
    </location>
</feature>
<dbReference type="GO" id="GO:0008610">
    <property type="term" value="P:lipid biosynthetic process"/>
    <property type="evidence" value="ECO:0007669"/>
    <property type="project" value="InterPro"/>
</dbReference>
<organism evidence="9">
    <name type="scientific">Oppiella nova</name>
    <dbReference type="NCBI Taxonomy" id="334625"/>
    <lineage>
        <taxon>Eukaryota</taxon>
        <taxon>Metazoa</taxon>
        <taxon>Ecdysozoa</taxon>
        <taxon>Arthropoda</taxon>
        <taxon>Chelicerata</taxon>
        <taxon>Arachnida</taxon>
        <taxon>Acari</taxon>
        <taxon>Acariformes</taxon>
        <taxon>Sarcoptiformes</taxon>
        <taxon>Oribatida</taxon>
        <taxon>Brachypylina</taxon>
        <taxon>Oppioidea</taxon>
        <taxon>Oppiidae</taxon>
        <taxon>Oppiella</taxon>
    </lineage>
</organism>
<evidence type="ECO:0000256" key="3">
    <source>
        <dbReference type="ARBA" id="ARBA00022989"/>
    </source>
</evidence>
<protein>
    <recommendedName>
        <fullName evidence="8">Fatty acid hydroxylase domain-containing protein</fullName>
    </recommendedName>
</protein>
<dbReference type="AlphaFoldDB" id="A0A7R9LMD8"/>
<evidence type="ECO:0000313" key="10">
    <source>
        <dbReference type="Proteomes" id="UP000728032"/>
    </source>
</evidence>
<evidence type="ECO:0000256" key="6">
    <source>
        <dbReference type="ARBA" id="ARBA00023136"/>
    </source>
</evidence>
<evidence type="ECO:0000256" key="4">
    <source>
        <dbReference type="ARBA" id="ARBA00023002"/>
    </source>
</evidence>
<comment type="subcellular location">
    <subcellularLocation>
        <location evidence="1">Endomembrane system</location>
        <topology evidence="1">Multi-pass membrane protein</topology>
    </subcellularLocation>
</comment>
<evidence type="ECO:0000259" key="8">
    <source>
        <dbReference type="Pfam" id="PF04116"/>
    </source>
</evidence>